<dbReference type="AlphaFoldDB" id="A0A7I8X5M1"/>
<evidence type="ECO:0000256" key="3">
    <source>
        <dbReference type="ARBA" id="ARBA00022993"/>
    </source>
</evidence>
<dbReference type="GO" id="GO:0004633">
    <property type="term" value="F:phosphopantothenoylcysteine decarboxylase activity"/>
    <property type="evidence" value="ECO:0007669"/>
    <property type="project" value="TreeGrafter"/>
</dbReference>
<evidence type="ECO:0000259" key="7">
    <source>
        <dbReference type="Pfam" id="PF02441"/>
    </source>
</evidence>
<dbReference type="InterPro" id="IPR036551">
    <property type="entry name" value="Flavin_trans-like"/>
</dbReference>
<dbReference type="GO" id="GO:0061928">
    <property type="term" value="F:glutathione specific gamma-glutamylcyclotransferase activity"/>
    <property type="evidence" value="ECO:0007669"/>
    <property type="project" value="UniProtKB-EC"/>
</dbReference>
<organism evidence="8 9">
    <name type="scientific">Bursaphelenchus xylophilus</name>
    <name type="common">Pinewood nematode worm</name>
    <name type="synonym">Aphelenchoides xylophilus</name>
    <dbReference type="NCBI Taxonomy" id="6326"/>
    <lineage>
        <taxon>Eukaryota</taxon>
        <taxon>Metazoa</taxon>
        <taxon>Ecdysozoa</taxon>
        <taxon>Nematoda</taxon>
        <taxon>Chromadorea</taxon>
        <taxon>Rhabditida</taxon>
        <taxon>Tylenchina</taxon>
        <taxon>Tylenchomorpha</taxon>
        <taxon>Aphelenchoidea</taxon>
        <taxon>Aphelenchoididae</taxon>
        <taxon>Bursaphelenchus</taxon>
    </lineage>
</organism>
<dbReference type="Proteomes" id="UP000659654">
    <property type="component" value="Unassembled WGS sequence"/>
</dbReference>
<evidence type="ECO:0000313" key="8">
    <source>
        <dbReference type="EMBL" id="CAD5231566.1"/>
    </source>
</evidence>
<evidence type="ECO:0000313" key="9">
    <source>
        <dbReference type="Proteomes" id="UP000659654"/>
    </source>
</evidence>
<dbReference type="SUPFAM" id="SSF52507">
    <property type="entry name" value="Homo-oligomeric flavin-containing Cys decarboxylases, HFCD"/>
    <property type="match status" value="1"/>
</dbReference>
<dbReference type="GO" id="GO:0071513">
    <property type="term" value="C:phosphopantothenoylcysteine decarboxylase complex"/>
    <property type="evidence" value="ECO:0007669"/>
    <property type="project" value="TreeGrafter"/>
</dbReference>
<dbReference type="EMBL" id="CAJFCV020000005">
    <property type="protein sequence ID" value="CAG9122820.1"/>
    <property type="molecule type" value="Genomic_DNA"/>
</dbReference>
<dbReference type="Pfam" id="PF04752">
    <property type="entry name" value="ChaC"/>
    <property type="match status" value="1"/>
</dbReference>
<dbReference type="EC" id="4.3.2.7" evidence="2"/>
<dbReference type="EMBL" id="CAJFDI010000005">
    <property type="protein sequence ID" value="CAD5231566.1"/>
    <property type="molecule type" value="Genomic_DNA"/>
</dbReference>
<dbReference type="SMR" id="A0A7I8X5M1"/>
<accession>A0A7I8X5M1</accession>
<dbReference type="CDD" id="cd06661">
    <property type="entry name" value="GGCT_like"/>
    <property type="match status" value="1"/>
</dbReference>
<dbReference type="OrthoDB" id="1933483at2759"/>
<dbReference type="InterPro" id="IPR036568">
    <property type="entry name" value="GGCT-like_sf"/>
</dbReference>
<name>A0A7I8X5M1_BURXY</name>
<dbReference type="Gene3D" id="3.40.50.1950">
    <property type="entry name" value="Flavin prenyltransferase-like"/>
    <property type="match status" value="1"/>
</dbReference>
<comment type="similarity">
    <text evidence="1">Belongs to the gamma-glutamylcyclotransferase family. ChaC subfamily.</text>
</comment>
<reference evidence="8" key="1">
    <citation type="submission" date="2020-09" db="EMBL/GenBank/DDBJ databases">
        <authorList>
            <person name="Kikuchi T."/>
        </authorList>
    </citation>
    <scope>NUCLEOTIDE SEQUENCE</scope>
    <source>
        <strain evidence="8">Ka4C1</strain>
    </source>
</reference>
<dbReference type="InterPro" id="IPR003382">
    <property type="entry name" value="Flavoprotein"/>
</dbReference>
<dbReference type="SUPFAM" id="SSF110857">
    <property type="entry name" value="Gamma-glutamyl cyclotransferase-like"/>
    <property type="match status" value="1"/>
</dbReference>
<dbReference type="Proteomes" id="UP000582659">
    <property type="component" value="Unassembled WGS sequence"/>
</dbReference>
<dbReference type="GO" id="GO:0006751">
    <property type="term" value="P:glutathione catabolic process"/>
    <property type="evidence" value="ECO:0007669"/>
    <property type="project" value="InterPro"/>
</dbReference>
<evidence type="ECO:0000256" key="4">
    <source>
        <dbReference type="ARBA" id="ARBA00023239"/>
    </source>
</evidence>
<feature type="domain" description="Flavoprotein" evidence="7">
    <location>
        <begin position="36"/>
        <end position="209"/>
    </location>
</feature>
<dbReference type="PANTHER" id="PTHR14359">
    <property type="entry name" value="HOMO-OLIGOMERIC FLAVIN CONTAINING CYS DECARBOXYLASE FAMILY"/>
    <property type="match status" value="1"/>
</dbReference>
<evidence type="ECO:0000256" key="5">
    <source>
        <dbReference type="ARBA" id="ARBA00038350"/>
    </source>
</evidence>
<keyword evidence="3" id="KW-0173">Coenzyme A biosynthesis</keyword>
<comment type="caution">
    <text evidence="8">The sequence shown here is derived from an EMBL/GenBank/DDBJ whole genome shotgun (WGS) entry which is preliminary data.</text>
</comment>
<evidence type="ECO:0000256" key="2">
    <source>
        <dbReference type="ARBA" id="ARBA00012344"/>
    </source>
</evidence>
<sequence length="426" mass="48887">MGEDEAVVPEKRPRYEVRRAPFDSRHRLTQSLDKFHLLIGVTGSVATIKIEELVADLRKKYDEDKLVIKVIATQSALHFFDPTKLEEQNIIVYEDRDEWNMFKKRGDPVLHIDLRKWANAFLIAPLDANTLAKVSNGQCDNLLTCVARAWDFNKPFFFAPAMNTCMWEHPITAEQVRKLGGVFGCKEIPPIEKELMCGDKGYGAMAKVSMISSIIISAIRDKFAPFIMWVFGYGSLLWYTDFPYQAVVPGVVRGYVRRFWQMSPDHRGTQNKPGRTVTLVPQDSGVCWGLAYKVPEEHVEATVAYLNFRERAGYEREVVEFHPDNGDAPFELEVYISHHHEDNIYHTGPVTNEEIVDVILTSKGRSGTNLEYALRLADIHRRLAPHIHDPHLFDIERRLLKACESRRVRDKILEILGHNLPYLKSA</sequence>
<comment type="similarity">
    <text evidence="5">Belongs to the HFCD (homooligomeric flavin containing Cys decarboxylase) superfamily.</text>
</comment>
<evidence type="ECO:0000256" key="1">
    <source>
        <dbReference type="ARBA" id="ARBA00009662"/>
    </source>
</evidence>
<protein>
    <recommendedName>
        <fullName evidence="2">glutathione-specific gamma-glutamylcyclotransferase</fullName>
        <ecNumber evidence="2">4.3.2.7</ecNumber>
    </recommendedName>
</protein>
<dbReference type="InterPro" id="IPR013024">
    <property type="entry name" value="GGCT-like"/>
</dbReference>
<dbReference type="GO" id="GO:0015937">
    <property type="term" value="P:coenzyme A biosynthetic process"/>
    <property type="evidence" value="ECO:0007669"/>
    <property type="project" value="UniProtKB-KW"/>
</dbReference>
<keyword evidence="4" id="KW-0456">Lyase</keyword>
<dbReference type="InterPro" id="IPR006840">
    <property type="entry name" value="ChaC"/>
</dbReference>
<dbReference type="Pfam" id="PF02441">
    <property type="entry name" value="Flavoprotein"/>
    <property type="match status" value="1"/>
</dbReference>
<comment type="catalytic activity">
    <reaction evidence="6">
        <text>glutathione = L-cysteinylglycine + 5-oxo-L-proline</text>
        <dbReference type="Rhea" id="RHEA:47724"/>
        <dbReference type="ChEBI" id="CHEBI:57925"/>
        <dbReference type="ChEBI" id="CHEBI:58402"/>
        <dbReference type="ChEBI" id="CHEBI:61694"/>
        <dbReference type="EC" id="4.3.2.7"/>
    </reaction>
</comment>
<keyword evidence="9" id="KW-1185">Reference proteome</keyword>
<proteinExistence type="inferred from homology"/>
<evidence type="ECO:0000256" key="6">
    <source>
        <dbReference type="ARBA" id="ARBA00048073"/>
    </source>
</evidence>
<dbReference type="GO" id="GO:0010181">
    <property type="term" value="F:FMN binding"/>
    <property type="evidence" value="ECO:0007669"/>
    <property type="project" value="TreeGrafter"/>
</dbReference>
<gene>
    <name evidence="8" type="ORF">BXYJ_LOCUS11662</name>
</gene>
<dbReference type="Gene3D" id="3.10.490.10">
    <property type="entry name" value="Gamma-glutamyl cyclotransferase-like"/>
    <property type="match status" value="1"/>
</dbReference>
<dbReference type="PANTHER" id="PTHR14359:SF6">
    <property type="entry name" value="PHOSPHOPANTOTHENOYLCYSTEINE DECARBOXYLASE"/>
    <property type="match status" value="1"/>
</dbReference>